<dbReference type="AlphaFoldDB" id="U9UJ99"/>
<sequence>EIFEPIDKMFPEEAHEFLTNFFSEVIVIQTLFIGILDFITLPSSYLQKLNEDQWEKKLESLMEILVRNITNIILTFTISSFDAYKLICIMFNFIVLCRGNKAIKASAYRKSVMNQNGNMDRADDIAYTLNQQNSYEISATEVVPKIQTPKPNQGITIILVSKERAAKDMVNFAVTQEVLHKWALPSYFCTFMIQVFEFNLRFYFINYLVQYCIFEIETCEIPTDWKETLQFTSFYRAIVTWVISKWEK</sequence>
<reference evidence="1" key="1">
    <citation type="submission" date="2013-07" db="EMBL/GenBank/DDBJ databases">
        <title>The genome of an arbuscular mycorrhizal fungus provides insights into the evolution of the oldest plant symbiosis.</title>
        <authorList>
            <consortium name="DOE Joint Genome Institute"/>
            <person name="Tisserant E."/>
            <person name="Malbreil M."/>
            <person name="Kuo A."/>
            <person name="Kohler A."/>
            <person name="Symeonidi A."/>
            <person name="Balestrini R."/>
            <person name="Charron P."/>
            <person name="Duensing N."/>
            <person name="Frei-dit-Frey N."/>
            <person name="Gianinazzi-Pearson V."/>
            <person name="Gilbert B."/>
            <person name="Handa Y."/>
            <person name="Hijri M."/>
            <person name="Kaul R."/>
            <person name="Kawaguchi M."/>
            <person name="Krajinski F."/>
            <person name="Lammers P."/>
            <person name="Lapierre D."/>
            <person name="Masclaux F.G."/>
            <person name="Murat C."/>
            <person name="Morin E."/>
            <person name="Ndikumana S."/>
            <person name="Pagni M."/>
            <person name="Petitpierre D."/>
            <person name="Requena N."/>
            <person name="Rosikiewicz P."/>
            <person name="Riley R."/>
            <person name="Saito K."/>
            <person name="San Clemente H."/>
            <person name="Shapiro H."/>
            <person name="van Tuinen D."/>
            <person name="Becard G."/>
            <person name="Bonfante P."/>
            <person name="Paszkowski U."/>
            <person name="Shachar-Hill Y."/>
            <person name="Young J.P."/>
            <person name="Sanders I.R."/>
            <person name="Henrissat B."/>
            <person name="Rensing S.A."/>
            <person name="Grigoriev I.V."/>
            <person name="Corradi N."/>
            <person name="Roux C."/>
            <person name="Martin F."/>
        </authorList>
    </citation>
    <scope>NUCLEOTIDE SEQUENCE</scope>
    <source>
        <strain evidence="1">DAOM 197198</strain>
    </source>
</reference>
<proteinExistence type="predicted"/>
<organism evidence="1">
    <name type="scientific">Rhizophagus irregularis (strain DAOM 181602 / DAOM 197198 / MUCL 43194)</name>
    <name type="common">Arbuscular mycorrhizal fungus</name>
    <name type="synonym">Glomus intraradices</name>
    <dbReference type="NCBI Taxonomy" id="747089"/>
    <lineage>
        <taxon>Eukaryota</taxon>
        <taxon>Fungi</taxon>
        <taxon>Fungi incertae sedis</taxon>
        <taxon>Mucoromycota</taxon>
        <taxon>Glomeromycotina</taxon>
        <taxon>Glomeromycetes</taxon>
        <taxon>Glomerales</taxon>
        <taxon>Glomeraceae</taxon>
        <taxon>Rhizophagus</taxon>
    </lineage>
</organism>
<protein>
    <submittedName>
        <fullName evidence="1">Uncharacterized protein</fullName>
    </submittedName>
</protein>
<dbReference type="EMBL" id="KI281742">
    <property type="protein sequence ID" value="ESA15681.1"/>
    <property type="molecule type" value="Genomic_DNA"/>
</dbReference>
<dbReference type="VEuPathDB" id="FungiDB:RhiirFUN_022723"/>
<accession>U9UJ99</accession>
<evidence type="ECO:0000313" key="1">
    <source>
        <dbReference type="EMBL" id="ESA15681.1"/>
    </source>
</evidence>
<name>U9UJ99_RHIID</name>
<dbReference type="HOGENOM" id="CLU_1122383_0_0_1"/>
<feature type="non-terminal residue" evidence="1">
    <location>
        <position position="1"/>
    </location>
</feature>
<gene>
    <name evidence="1" type="ORF">GLOINDRAFT_94821</name>
</gene>